<gene>
    <name evidence="4" type="ORF">OJF2_32510</name>
</gene>
<dbReference type="PROSITE" id="PS51186">
    <property type="entry name" value="GNAT"/>
    <property type="match status" value="2"/>
</dbReference>
<protein>
    <submittedName>
        <fullName evidence="4">Putative acetyltransferase</fullName>
    </submittedName>
</protein>
<evidence type="ECO:0000256" key="2">
    <source>
        <dbReference type="ARBA" id="ARBA00023315"/>
    </source>
</evidence>
<dbReference type="CDD" id="cd04301">
    <property type="entry name" value="NAT_SF"/>
    <property type="match status" value="2"/>
</dbReference>
<dbReference type="InterPro" id="IPR016181">
    <property type="entry name" value="Acyl_CoA_acyltransferase"/>
</dbReference>
<organism evidence="4 5">
    <name type="scientific">Aquisphaera giovannonii</name>
    <dbReference type="NCBI Taxonomy" id="406548"/>
    <lineage>
        <taxon>Bacteria</taxon>
        <taxon>Pseudomonadati</taxon>
        <taxon>Planctomycetota</taxon>
        <taxon>Planctomycetia</taxon>
        <taxon>Isosphaerales</taxon>
        <taxon>Isosphaeraceae</taxon>
        <taxon>Aquisphaera</taxon>
    </lineage>
</organism>
<dbReference type="InterPro" id="IPR000182">
    <property type="entry name" value="GNAT_dom"/>
</dbReference>
<feature type="domain" description="N-acetyltransferase" evidence="3">
    <location>
        <begin position="2"/>
        <end position="187"/>
    </location>
</feature>
<dbReference type="RefSeq" id="WP_148594595.1">
    <property type="nucleotide sequence ID" value="NZ_CP042997.1"/>
</dbReference>
<feature type="domain" description="N-acetyltransferase" evidence="3">
    <location>
        <begin position="181"/>
        <end position="331"/>
    </location>
</feature>
<evidence type="ECO:0000256" key="1">
    <source>
        <dbReference type="ARBA" id="ARBA00022679"/>
    </source>
</evidence>
<dbReference type="SUPFAM" id="SSF55729">
    <property type="entry name" value="Acyl-CoA N-acyltransferases (Nat)"/>
    <property type="match status" value="2"/>
</dbReference>
<dbReference type="OrthoDB" id="241885at2"/>
<dbReference type="InterPro" id="IPR050832">
    <property type="entry name" value="Bact_Acetyltransf"/>
</dbReference>
<evidence type="ECO:0000313" key="4">
    <source>
        <dbReference type="EMBL" id="QEH34709.1"/>
    </source>
</evidence>
<accession>A0A5B9W382</accession>
<name>A0A5B9W382_9BACT</name>
<keyword evidence="5" id="KW-1185">Reference proteome</keyword>
<proteinExistence type="predicted"/>
<dbReference type="Gene3D" id="3.40.630.30">
    <property type="match status" value="2"/>
</dbReference>
<dbReference type="KEGG" id="agv:OJF2_32510"/>
<dbReference type="EMBL" id="CP042997">
    <property type="protein sequence ID" value="QEH34709.1"/>
    <property type="molecule type" value="Genomic_DNA"/>
</dbReference>
<reference evidence="4 5" key="1">
    <citation type="submission" date="2019-08" db="EMBL/GenBank/DDBJ databases">
        <title>Deep-cultivation of Planctomycetes and their phenomic and genomic characterization uncovers novel biology.</title>
        <authorList>
            <person name="Wiegand S."/>
            <person name="Jogler M."/>
            <person name="Boedeker C."/>
            <person name="Pinto D."/>
            <person name="Vollmers J."/>
            <person name="Rivas-Marin E."/>
            <person name="Kohn T."/>
            <person name="Peeters S.H."/>
            <person name="Heuer A."/>
            <person name="Rast P."/>
            <person name="Oberbeckmann S."/>
            <person name="Bunk B."/>
            <person name="Jeske O."/>
            <person name="Meyerdierks A."/>
            <person name="Storesund J.E."/>
            <person name="Kallscheuer N."/>
            <person name="Luecker S."/>
            <person name="Lage O.M."/>
            <person name="Pohl T."/>
            <person name="Merkel B.J."/>
            <person name="Hornburger P."/>
            <person name="Mueller R.-W."/>
            <person name="Bruemmer F."/>
            <person name="Labrenz M."/>
            <person name="Spormann A.M."/>
            <person name="Op den Camp H."/>
            <person name="Overmann J."/>
            <person name="Amann R."/>
            <person name="Jetten M.S.M."/>
            <person name="Mascher T."/>
            <person name="Medema M.H."/>
            <person name="Devos D.P."/>
            <person name="Kaster A.-K."/>
            <person name="Ovreas L."/>
            <person name="Rohde M."/>
            <person name="Galperin M.Y."/>
            <person name="Jogler C."/>
        </authorList>
    </citation>
    <scope>NUCLEOTIDE SEQUENCE [LARGE SCALE GENOMIC DNA]</scope>
    <source>
        <strain evidence="4 5">OJF2</strain>
    </source>
</reference>
<dbReference type="AlphaFoldDB" id="A0A5B9W382"/>
<keyword evidence="2" id="KW-0012">Acyltransferase</keyword>
<sequence length="331" mass="36552">MIRYRPFRNGDPPDLARLWNATVPGRGAVRPIRAHELDDRAFNLPVFDRAGLIVAELDGRAVGFVHAGFGPELPVEASRPLDPSPEMGTIAMLAVEPGIPGELDAARALILEAERYLRSRGAKVLYAGGQFPLNPFYWGIYAGPECSGFLSSHPIVAQALAAMGYEPISTAVCFEYDLGVPDRRDPRAVLIRRQAELEIVEDVLASNWWEELAIGEFHLSRATLRARADGELLARAATWDMSLFGRGDGRSRLGLIDVHVPERQRRKGYGRHLVSEVLRWAREFGVQAVEVQTPTTNEPALELYQSLGFVPVDQSVVYRLPAPLLGRSALP</sequence>
<evidence type="ECO:0000313" key="5">
    <source>
        <dbReference type="Proteomes" id="UP000324233"/>
    </source>
</evidence>
<evidence type="ECO:0000259" key="3">
    <source>
        <dbReference type="PROSITE" id="PS51186"/>
    </source>
</evidence>
<dbReference type="Proteomes" id="UP000324233">
    <property type="component" value="Chromosome"/>
</dbReference>
<dbReference type="GO" id="GO:0016747">
    <property type="term" value="F:acyltransferase activity, transferring groups other than amino-acyl groups"/>
    <property type="evidence" value="ECO:0007669"/>
    <property type="project" value="InterPro"/>
</dbReference>
<keyword evidence="1 4" id="KW-0808">Transferase</keyword>
<dbReference type="Pfam" id="PF00583">
    <property type="entry name" value="Acetyltransf_1"/>
    <property type="match status" value="2"/>
</dbReference>
<dbReference type="PANTHER" id="PTHR43877">
    <property type="entry name" value="AMINOALKYLPHOSPHONATE N-ACETYLTRANSFERASE-RELATED-RELATED"/>
    <property type="match status" value="1"/>
</dbReference>